<evidence type="ECO:0000313" key="9">
    <source>
        <dbReference type="Proteomes" id="UP000799444"/>
    </source>
</evidence>
<organism evidence="8 9">
    <name type="scientific">Polyplosphaeria fusca</name>
    <dbReference type="NCBI Taxonomy" id="682080"/>
    <lineage>
        <taxon>Eukaryota</taxon>
        <taxon>Fungi</taxon>
        <taxon>Dikarya</taxon>
        <taxon>Ascomycota</taxon>
        <taxon>Pezizomycotina</taxon>
        <taxon>Dothideomycetes</taxon>
        <taxon>Pleosporomycetidae</taxon>
        <taxon>Pleosporales</taxon>
        <taxon>Tetraplosphaeriaceae</taxon>
        <taxon>Polyplosphaeria</taxon>
    </lineage>
</organism>
<protein>
    <recommendedName>
        <fullName evidence="7">Rhodopsin domain-containing protein</fullName>
    </recommendedName>
</protein>
<evidence type="ECO:0000256" key="5">
    <source>
        <dbReference type="ARBA" id="ARBA00038359"/>
    </source>
</evidence>
<evidence type="ECO:0000256" key="1">
    <source>
        <dbReference type="ARBA" id="ARBA00004141"/>
    </source>
</evidence>
<evidence type="ECO:0000256" key="6">
    <source>
        <dbReference type="SAM" id="Phobius"/>
    </source>
</evidence>
<dbReference type="PANTHER" id="PTHR33048">
    <property type="entry name" value="PTH11-LIKE INTEGRAL MEMBRANE PROTEIN (AFU_ORTHOLOGUE AFUA_5G11245)"/>
    <property type="match status" value="1"/>
</dbReference>
<dbReference type="InterPro" id="IPR049326">
    <property type="entry name" value="Rhodopsin_dom_fungi"/>
</dbReference>
<dbReference type="InterPro" id="IPR052337">
    <property type="entry name" value="SAT4-like"/>
</dbReference>
<dbReference type="GO" id="GO:0016020">
    <property type="term" value="C:membrane"/>
    <property type="evidence" value="ECO:0007669"/>
    <property type="project" value="UniProtKB-SubCell"/>
</dbReference>
<dbReference type="Proteomes" id="UP000799444">
    <property type="component" value="Unassembled WGS sequence"/>
</dbReference>
<feature type="domain" description="Rhodopsin" evidence="7">
    <location>
        <begin position="15"/>
        <end position="254"/>
    </location>
</feature>
<dbReference type="AlphaFoldDB" id="A0A9P4QXA3"/>
<keyword evidence="4 6" id="KW-0472">Membrane</keyword>
<feature type="transmembrane region" description="Helical" evidence="6">
    <location>
        <begin position="230"/>
        <end position="254"/>
    </location>
</feature>
<keyword evidence="9" id="KW-1185">Reference proteome</keyword>
<dbReference type="PANTHER" id="PTHR33048:SF18">
    <property type="entry name" value="INTEGRAL MEMBRANE PROTEIN"/>
    <property type="match status" value="1"/>
</dbReference>
<dbReference type="EMBL" id="ML996169">
    <property type="protein sequence ID" value="KAF2732953.1"/>
    <property type="molecule type" value="Genomic_DNA"/>
</dbReference>
<feature type="transmembrane region" description="Helical" evidence="6">
    <location>
        <begin position="32"/>
        <end position="51"/>
    </location>
</feature>
<keyword evidence="3 6" id="KW-1133">Transmembrane helix</keyword>
<sequence length="278" mass="31831">MQWTTTTIAILVTFARFYIRWTTRRRFQWDDLFHGFAIAFLITFTATWPTFGIHDYNSGLYALGLTQIEPPPRTPREDRMNVANTLIFWCVIYSVKASFLALYWPIFEVSGRFRVAWRITASYTAISFVITLLWSFWLCGSPMNFLDQHACQNLAPKTVPTMYIAWCILDLVGDALLIAIPMIMIRNLRMQAAQKIGLVVVFGVVLINILMEILRTIYSLSGPLNAFPHHLFWVFLQSSTAVVVCGLPCFGVLLPRKRGATPDVEIITPLQIRFIVEP</sequence>
<evidence type="ECO:0000313" key="8">
    <source>
        <dbReference type="EMBL" id="KAF2732953.1"/>
    </source>
</evidence>
<dbReference type="OrthoDB" id="444631at2759"/>
<evidence type="ECO:0000259" key="7">
    <source>
        <dbReference type="Pfam" id="PF20684"/>
    </source>
</evidence>
<feature type="transmembrane region" description="Helical" evidence="6">
    <location>
        <begin position="196"/>
        <end position="218"/>
    </location>
</feature>
<feature type="transmembrane region" description="Helical" evidence="6">
    <location>
        <begin position="116"/>
        <end position="137"/>
    </location>
</feature>
<dbReference type="Pfam" id="PF20684">
    <property type="entry name" value="Fung_rhodopsin"/>
    <property type="match status" value="1"/>
</dbReference>
<keyword evidence="2 6" id="KW-0812">Transmembrane</keyword>
<evidence type="ECO:0000256" key="3">
    <source>
        <dbReference type="ARBA" id="ARBA00022989"/>
    </source>
</evidence>
<evidence type="ECO:0000256" key="2">
    <source>
        <dbReference type="ARBA" id="ARBA00022692"/>
    </source>
</evidence>
<feature type="transmembrane region" description="Helical" evidence="6">
    <location>
        <begin position="163"/>
        <end position="184"/>
    </location>
</feature>
<name>A0A9P4QXA3_9PLEO</name>
<comment type="subcellular location">
    <subcellularLocation>
        <location evidence="1">Membrane</location>
        <topology evidence="1">Multi-pass membrane protein</topology>
    </subcellularLocation>
</comment>
<proteinExistence type="inferred from homology"/>
<gene>
    <name evidence="8" type="ORF">EJ04DRAFT_440109</name>
</gene>
<comment type="caution">
    <text evidence="8">The sequence shown here is derived from an EMBL/GenBank/DDBJ whole genome shotgun (WGS) entry which is preliminary data.</text>
</comment>
<accession>A0A9P4QXA3</accession>
<reference evidence="8" key="1">
    <citation type="journal article" date="2020" name="Stud. Mycol.">
        <title>101 Dothideomycetes genomes: a test case for predicting lifestyles and emergence of pathogens.</title>
        <authorList>
            <person name="Haridas S."/>
            <person name="Albert R."/>
            <person name="Binder M."/>
            <person name="Bloem J."/>
            <person name="Labutti K."/>
            <person name="Salamov A."/>
            <person name="Andreopoulos B."/>
            <person name="Baker S."/>
            <person name="Barry K."/>
            <person name="Bills G."/>
            <person name="Bluhm B."/>
            <person name="Cannon C."/>
            <person name="Castanera R."/>
            <person name="Culley D."/>
            <person name="Daum C."/>
            <person name="Ezra D."/>
            <person name="Gonzalez J."/>
            <person name="Henrissat B."/>
            <person name="Kuo A."/>
            <person name="Liang C."/>
            <person name="Lipzen A."/>
            <person name="Lutzoni F."/>
            <person name="Magnuson J."/>
            <person name="Mondo S."/>
            <person name="Nolan M."/>
            <person name="Ohm R."/>
            <person name="Pangilinan J."/>
            <person name="Park H.-J."/>
            <person name="Ramirez L."/>
            <person name="Alfaro M."/>
            <person name="Sun H."/>
            <person name="Tritt A."/>
            <person name="Yoshinaga Y."/>
            <person name="Zwiers L.-H."/>
            <person name="Turgeon B."/>
            <person name="Goodwin S."/>
            <person name="Spatafora J."/>
            <person name="Crous P."/>
            <person name="Grigoriev I."/>
        </authorList>
    </citation>
    <scope>NUCLEOTIDE SEQUENCE</scope>
    <source>
        <strain evidence="8">CBS 125425</strain>
    </source>
</reference>
<feature type="transmembrane region" description="Helical" evidence="6">
    <location>
        <begin position="86"/>
        <end position="104"/>
    </location>
</feature>
<comment type="similarity">
    <text evidence="5">Belongs to the SAT4 family.</text>
</comment>
<evidence type="ECO:0000256" key="4">
    <source>
        <dbReference type="ARBA" id="ARBA00023136"/>
    </source>
</evidence>